<dbReference type="RefSeq" id="XP_033651256.1">
    <property type="nucleotide sequence ID" value="XM_033793266.1"/>
</dbReference>
<dbReference type="Proteomes" id="UP000800097">
    <property type="component" value="Unassembled WGS sequence"/>
</dbReference>
<name>A0A6A6JBS8_WESOR</name>
<dbReference type="EMBL" id="ML986508">
    <property type="protein sequence ID" value="KAF2273717.1"/>
    <property type="molecule type" value="Genomic_DNA"/>
</dbReference>
<organism evidence="1 2">
    <name type="scientific">Westerdykella ornata</name>
    <dbReference type="NCBI Taxonomy" id="318751"/>
    <lineage>
        <taxon>Eukaryota</taxon>
        <taxon>Fungi</taxon>
        <taxon>Dikarya</taxon>
        <taxon>Ascomycota</taxon>
        <taxon>Pezizomycotina</taxon>
        <taxon>Dothideomycetes</taxon>
        <taxon>Pleosporomycetidae</taxon>
        <taxon>Pleosporales</taxon>
        <taxon>Sporormiaceae</taxon>
        <taxon>Westerdykella</taxon>
    </lineage>
</organism>
<dbReference type="AlphaFoldDB" id="A0A6A6JBS8"/>
<evidence type="ECO:0000313" key="1">
    <source>
        <dbReference type="EMBL" id="KAF2273717.1"/>
    </source>
</evidence>
<reference evidence="1" key="1">
    <citation type="journal article" date="2020" name="Stud. Mycol.">
        <title>101 Dothideomycetes genomes: a test case for predicting lifestyles and emergence of pathogens.</title>
        <authorList>
            <person name="Haridas S."/>
            <person name="Albert R."/>
            <person name="Binder M."/>
            <person name="Bloem J."/>
            <person name="Labutti K."/>
            <person name="Salamov A."/>
            <person name="Andreopoulos B."/>
            <person name="Baker S."/>
            <person name="Barry K."/>
            <person name="Bills G."/>
            <person name="Bluhm B."/>
            <person name="Cannon C."/>
            <person name="Castanera R."/>
            <person name="Culley D."/>
            <person name="Daum C."/>
            <person name="Ezra D."/>
            <person name="Gonzalez J."/>
            <person name="Henrissat B."/>
            <person name="Kuo A."/>
            <person name="Liang C."/>
            <person name="Lipzen A."/>
            <person name="Lutzoni F."/>
            <person name="Magnuson J."/>
            <person name="Mondo S."/>
            <person name="Nolan M."/>
            <person name="Ohm R."/>
            <person name="Pangilinan J."/>
            <person name="Park H.-J."/>
            <person name="Ramirez L."/>
            <person name="Alfaro M."/>
            <person name="Sun H."/>
            <person name="Tritt A."/>
            <person name="Yoshinaga Y."/>
            <person name="Zwiers L.-H."/>
            <person name="Turgeon B."/>
            <person name="Goodwin S."/>
            <person name="Spatafora J."/>
            <person name="Crous P."/>
            <person name="Grigoriev I."/>
        </authorList>
    </citation>
    <scope>NUCLEOTIDE SEQUENCE</scope>
    <source>
        <strain evidence="1">CBS 379.55</strain>
    </source>
</reference>
<keyword evidence="2" id="KW-1185">Reference proteome</keyword>
<evidence type="ECO:0000313" key="2">
    <source>
        <dbReference type="Proteomes" id="UP000800097"/>
    </source>
</evidence>
<gene>
    <name evidence="1" type="ORF">EI97DRAFT_150963</name>
</gene>
<sequence length="190" mass="20850">MLALRSVRISPSVMLTIMRTNDTAARPQGIASRSCFTARSALQGSTVTITRTGETSVRAQKRRLREGRPTGMSDGFGCARNSLPLEAWPTSPLCPSFTTPFSSLPHHAAAHRLDHALLCPAHFPSSSRRRRSLTDFLLAVNLCTNINTTTPRHLISYIVSSTPYQAIQYTTHTHFSPHTSIPRPLTSVAL</sequence>
<dbReference type="GeneID" id="54546441"/>
<accession>A0A6A6JBS8</accession>
<protein>
    <submittedName>
        <fullName evidence="1">Uncharacterized protein</fullName>
    </submittedName>
</protein>
<proteinExistence type="predicted"/>